<keyword evidence="1" id="KW-0479">Metal-binding</keyword>
<keyword evidence="4" id="KW-0464">Manganese</keyword>
<dbReference type="EC" id="3.5.3.8" evidence="6"/>
<keyword evidence="3" id="KW-0369">Histidine metabolism</keyword>
<gene>
    <name evidence="6" type="ORF">ACFOSX_10190</name>
</gene>
<evidence type="ECO:0000313" key="6">
    <source>
        <dbReference type="EMBL" id="MFC3877602.1"/>
    </source>
</evidence>
<evidence type="ECO:0000256" key="1">
    <source>
        <dbReference type="ARBA" id="ARBA00022723"/>
    </source>
</evidence>
<evidence type="ECO:0000313" key="7">
    <source>
        <dbReference type="Proteomes" id="UP001595812"/>
    </source>
</evidence>
<dbReference type="PANTHER" id="PTHR11358">
    <property type="entry name" value="ARGINASE/AGMATINASE"/>
    <property type="match status" value="1"/>
</dbReference>
<evidence type="ECO:0000256" key="2">
    <source>
        <dbReference type="ARBA" id="ARBA00022801"/>
    </source>
</evidence>
<dbReference type="PROSITE" id="PS51409">
    <property type="entry name" value="ARGINASE_2"/>
    <property type="match status" value="1"/>
</dbReference>
<comment type="similarity">
    <text evidence="5">Belongs to the arginase family.</text>
</comment>
<protein>
    <submittedName>
        <fullName evidence="6">Formimidoylglutamase</fullName>
        <ecNumber evidence="6">3.5.3.8</ecNumber>
    </submittedName>
</protein>
<keyword evidence="7" id="KW-1185">Reference proteome</keyword>
<dbReference type="Pfam" id="PF00491">
    <property type="entry name" value="Arginase"/>
    <property type="match status" value="1"/>
</dbReference>
<evidence type="ECO:0000256" key="4">
    <source>
        <dbReference type="ARBA" id="ARBA00023211"/>
    </source>
</evidence>
<dbReference type="Gene3D" id="3.40.800.10">
    <property type="entry name" value="Ureohydrolase domain"/>
    <property type="match status" value="1"/>
</dbReference>
<accession>A0ABV8ALL5</accession>
<organism evidence="6 7">
    <name type="scientific">Winogradskyella maritima</name>
    <dbReference type="NCBI Taxonomy" id="1517766"/>
    <lineage>
        <taxon>Bacteria</taxon>
        <taxon>Pseudomonadati</taxon>
        <taxon>Bacteroidota</taxon>
        <taxon>Flavobacteriia</taxon>
        <taxon>Flavobacteriales</taxon>
        <taxon>Flavobacteriaceae</taxon>
        <taxon>Winogradskyella</taxon>
    </lineage>
</organism>
<dbReference type="GO" id="GO:0050415">
    <property type="term" value="F:formimidoylglutamase activity"/>
    <property type="evidence" value="ECO:0007669"/>
    <property type="project" value="UniProtKB-EC"/>
</dbReference>
<keyword evidence="2 6" id="KW-0378">Hydrolase</keyword>
<dbReference type="CDD" id="cd09988">
    <property type="entry name" value="Formimidoylglutamase"/>
    <property type="match status" value="1"/>
</dbReference>
<dbReference type="SUPFAM" id="SSF52768">
    <property type="entry name" value="Arginase/deacetylase"/>
    <property type="match status" value="1"/>
</dbReference>
<evidence type="ECO:0000256" key="5">
    <source>
        <dbReference type="PROSITE-ProRule" id="PRU00742"/>
    </source>
</evidence>
<dbReference type="InterPro" id="IPR023696">
    <property type="entry name" value="Ureohydrolase_dom_sf"/>
</dbReference>
<dbReference type="InterPro" id="IPR006035">
    <property type="entry name" value="Ureohydrolase"/>
</dbReference>
<dbReference type="PANTHER" id="PTHR11358:SF35">
    <property type="entry name" value="FORMIMIDOYLGLUTAMASE"/>
    <property type="match status" value="1"/>
</dbReference>
<dbReference type="RefSeq" id="WP_386100331.1">
    <property type="nucleotide sequence ID" value="NZ_JBHSAT010000005.1"/>
</dbReference>
<dbReference type="EMBL" id="JBHSAT010000005">
    <property type="protein sequence ID" value="MFC3877602.1"/>
    <property type="molecule type" value="Genomic_DNA"/>
</dbReference>
<evidence type="ECO:0000256" key="3">
    <source>
        <dbReference type="ARBA" id="ARBA00022808"/>
    </source>
</evidence>
<name>A0ABV8ALL5_9FLAO</name>
<reference evidence="7" key="1">
    <citation type="journal article" date="2019" name="Int. J. Syst. Evol. Microbiol.">
        <title>The Global Catalogue of Microorganisms (GCM) 10K type strain sequencing project: providing services to taxonomists for standard genome sequencing and annotation.</title>
        <authorList>
            <consortium name="The Broad Institute Genomics Platform"/>
            <consortium name="The Broad Institute Genome Sequencing Center for Infectious Disease"/>
            <person name="Wu L."/>
            <person name="Ma J."/>
        </authorList>
    </citation>
    <scope>NUCLEOTIDE SEQUENCE [LARGE SCALE GENOMIC DNA]</scope>
    <source>
        <strain evidence="7">CECT 8979</strain>
    </source>
</reference>
<comment type="caution">
    <text evidence="6">The sequence shown here is derived from an EMBL/GenBank/DDBJ whole genome shotgun (WGS) entry which is preliminary data.</text>
</comment>
<dbReference type="Proteomes" id="UP001595812">
    <property type="component" value="Unassembled WGS sequence"/>
</dbReference>
<proteinExistence type="inferred from homology"/>
<sequence length="340" mass="38513">MKHLQLFSKKHRDSLLNKRKGETKFGERLTLLGNITNIYDALKDLDVEYVIFGISESIGVFANHGKSGTEDTWEATIKFLLNIQNNDFIQSNKVVVLGHLDYDGQLETIKNTHKSEKKQVQSARQFVEEIDKDVSHIVYSIIKAGKTPIIIGGGHNNAYGNLKGSALALNQQISAINFDAHTDFRTEEGRHSGNGFSYAYAEGFLNRYMVFGLHENYTSKNIFKKLDKLQCADYISYEAISIRKDISFNKALNRSEKFMGKDYFGIELDCDTMQNVPSSAMTPNGFTTKQARRFVHHFGMQKKAVYLHICEAIPTGAYNVGKLITYLVTDFIKAKQHANR</sequence>